<dbReference type="AlphaFoldDB" id="M1CXM1"/>
<dbReference type="GO" id="GO:0007346">
    <property type="term" value="P:regulation of mitotic cell cycle"/>
    <property type="evidence" value="ECO:0007669"/>
    <property type="project" value="InterPro"/>
</dbReference>
<dbReference type="Proteomes" id="UP000011115">
    <property type="component" value="Unassembled WGS sequence"/>
</dbReference>
<proteinExistence type="predicted"/>
<dbReference type="InterPro" id="IPR039326">
    <property type="entry name" value="Patronus"/>
</dbReference>
<feature type="region of interest" description="Disordered" evidence="1">
    <location>
        <begin position="102"/>
        <end position="130"/>
    </location>
</feature>
<dbReference type="PANTHER" id="PTHR35125:SF2">
    <property type="entry name" value="PROTEIN PATRONUS 2-LIKE"/>
    <property type="match status" value="1"/>
</dbReference>
<evidence type="ECO:0000313" key="3">
    <source>
        <dbReference type="Proteomes" id="UP000011115"/>
    </source>
</evidence>
<dbReference type="PANTHER" id="PTHR35125">
    <property type="entry name" value="NEURON NAVIGATOR 1-LIKE-RELATED"/>
    <property type="match status" value="1"/>
</dbReference>
<dbReference type="InParanoid" id="M1CXM1"/>
<dbReference type="EnsemblPlants" id="PGSC0003DMT400076933">
    <property type="protein sequence ID" value="PGSC0003DMT400076933"/>
    <property type="gene ID" value="PGSC0003DMG400029922"/>
</dbReference>
<dbReference type="Gramene" id="PGSC0003DMT400076933">
    <property type="protein sequence ID" value="PGSC0003DMT400076933"/>
    <property type="gene ID" value="PGSC0003DMG400029922"/>
</dbReference>
<accession>M1CXM1</accession>
<evidence type="ECO:0000313" key="2">
    <source>
        <dbReference type="EnsemblPlants" id="PGSC0003DMT400076933"/>
    </source>
</evidence>
<organism evidence="2 3">
    <name type="scientific">Solanum tuberosum</name>
    <name type="common">Potato</name>
    <dbReference type="NCBI Taxonomy" id="4113"/>
    <lineage>
        <taxon>Eukaryota</taxon>
        <taxon>Viridiplantae</taxon>
        <taxon>Streptophyta</taxon>
        <taxon>Embryophyta</taxon>
        <taxon>Tracheophyta</taxon>
        <taxon>Spermatophyta</taxon>
        <taxon>Magnoliopsida</taxon>
        <taxon>eudicotyledons</taxon>
        <taxon>Gunneridae</taxon>
        <taxon>Pentapetalae</taxon>
        <taxon>asterids</taxon>
        <taxon>lamiids</taxon>
        <taxon>Solanales</taxon>
        <taxon>Solanaceae</taxon>
        <taxon>Solanoideae</taxon>
        <taxon>Solaneae</taxon>
        <taxon>Solanum</taxon>
    </lineage>
</organism>
<sequence>MGGVGVSNVKNLGRNYREAQFSRRLNIGLEVDGVYHRSNSSSSHLPILKWASLVGKNGIYKAQKKGGGGIGGRKALNDISNSAKPSALQASKKNNSINRISIGKDHDASRKKFSAGTKANYSKGLEKKGGRKALADLTNSSKSSSVAKDQFLHNHQNCVKAQRKVMDMSCFLKEIGLDHDDVPVHLGASPHALKPSMKSKSSTYQPDSPMKHYAEVEEMPELMFYDEVRRCEQNRACASCPPCVASPKSRYVSWMDDSVLDFALIGTPIH</sequence>
<protein>
    <submittedName>
        <fullName evidence="2">Uncharacterized protein</fullName>
    </submittedName>
</protein>
<reference evidence="3" key="1">
    <citation type="journal article" date="2011" name="Nature">
        <title>Genome sequence and analysis of the tuber crop potato.</title>
        <authorList>
            <consortium name="The Potato Genome Sequencing Consortium"/>
        </authorList>
    </citation>
    <scope>NUCLEOTIDE SEQUENCE [LARGE SCALE GENOMIC DNA]</scope>
    <source>
        <strain evidence="3">cv. DM1-3 516 R44</strain>
    </source>
</reference>
<dbReference type="HOGENOM" id="CLU_068347_0_0_1"/>
<keyword evidence="3" id="KW-1185">Reference proteome</keyword>
<reference evidence="2" key="2">
    <citation type="submission" date="2015-06" db="UniProtKB">
        <authorList>
            <consortium name="EnsemblPlants"/>
        </authorList>
    </citation>
    <scope>IDENTIFICATION</scope>
    <source>
        <strain evidence="2">DM1-3 516 R44</strain>
    </source>
</reference>
<name>M1CXM1_SOLTU</name>
<dbReference type="eggNOG" id="ENOG502S4FZ">
    <property type="taxonomic scope" value="Eukaryota"/>
</dbReference>
<evidence type="ECO:0000256" key="1">
    <source>
        <dbReference type="SAM" id="MobiDB-lite"/>
    </source>
</evidence>
<dbReference type="PaxDb" id="4113-PGSC0003DMT400076933"/>